<feature type="compositionally biased region" description="Basic and acidic residues" evidence="1">
    <location>
        <begin position="265"/>
        <end position="277"/>
    </location>
</feature>
<dbReference type="PANTHER" id="PTHR43784">
    <property type="entry name" value="GDSL-LIKE LIPASE/ACYLHYDROLASE, PUTATIVE (AFU_ORTHOLOGUE AFUA_2G00820)-RELATED"/>
    <property type="match status" value="1"/>
</dbReference>
<dbReference type="InterPro" id="IPR036514">
    <property type="entry name" value="SGNH_hydro_sf"/>
</dbReference>
<feature type="region of interest" description="Disordered" evidence="1">
    <location>
        <begin position="265"/>
        <end position="320"/>
    </location>
</feature>
<evidence type="ECO:0000313" key="3">
    <source>
        <dbReference type="EMBL" id="GAA1514009.1"/>
    </source>
</evidence>
<accession>A0ABP4L1E3</accession>
<dbReference type="EMBL" id="BAAALX010000009">
    <property type="protein sequence ID" value="GAA1514009.1"/>
    <property type="molecule type" value="Genomic_DNA"/>
</dbReference>
<dbReference type="GO" id="GO:0016787">
    <property type="term" value="F:hydrolase activity"/>
    <property type="evidence" value="ECO:0007669"/>
    <property type="project" value="UniProtKB-KW"/>
</dbReference>
<name>A0ABP4L1E3_9MICO</name>
<dbReference type="InterPro" id="IPR013830">
    <property type="entry name" value="SGNH_hydro"/>
</dbReference>
<evidence type="ECO:0000256" key="1">
    <source>
        <dbReference type="SAM" id="MobiDB-lite"/>
    </source>
</evidence>
<dbReference type="InterPro" id="IPR053140">
    <property type="entry name" value="GDSL_Rv0518-like"/>
</dbReference>
<dbReference type="Pfam" id="PF13472">
    <property type="entry name" value="Lipase_GDSL_2"/>
    <property type="match status" value="1"/>
</dbReference>
<dbReference type="PANTHER" id="PTHR43784:SF2">
    <property type="entry name" value="GDSL-LIKE LIPASE_ACYLHYDROLASE, PUTATIVE (AFU_ORTHOLOGUE AFUA_2G00820)-RELATED"/>
    <property type="match status" value="1"/>
</dbReference>
<dbReference type="Gene3D" id="3.40.50.1110">
    <property type="entry name" value="SGNH hydrolase"/>
    <property type="match status" value="1"/>
</dbReference>
<evidence type="ECO:0000259" key="2">
    <source>
        <dbReference type="Pfam" id="PF13472"/>
    </source>
</evidence>
<dbReference type="Proteomes" id="UP001500177">
    <property type="component" value="Unassembled WGS sequence"/>
</dbReference>
<feature type="domain" description="SGNH hydrolase-type esterase" evidence="2">
    <location>
        <begin position="10"/>
        <end position="187"/>
    </location>
</feature>
<keyword evidence="4" id="KW-1185">Reference proteome</keyword>
<gene>
    <name evidence="3" type="ORF">GCM10009690_16200</name>
</gene>
<evidence type="ECO:0000313" key="4">
    <source>
        <dbReference type="Proteomes" id="UP001500177"/>
    </source>
</evidence>
<reference evidence="4" key="1">
    <citation type="journal article" date="2019" name="Int. J. Syst. Evol. Microbiol.">
        <title>The Global Catalogue of Microorganisms (GCM) 10K type strain sequencing project: providing services to taxonomists for standard genome sequencing and annotation.</title>
        <authorList>
            <consortium name="The Broad Institute Genomics Platform"/>
            <consortium name="The Broad Institute Genome Sequencing Center for Infectious Disease"/>
            <person name="Wu L."/>
            <person name="Ma J."/>
        </authorList>
    </citation>
    <scope>NUCLEOTIDE SEQUENCE [LARGE SCALE GENOMIC DNA]</scope>
    <source>
        <strain evidence="4">JCM 13318</strain>
    </source>
</reference>
<protein>
    <submittedName>
        <fullName evidence="3">SGNH/GDSL hydrolase family protein</fullName>
    </submittedName>
</protein>
<comment type="caution">
    <text evidence="3">The sequence shown here is derived from an EMBL/GenBank/DDBJ whole genome shotgun (WGS) entry which is preliminary data.</text>
</comment>
<feature type="compositionally biased region" description="Low complexity" evidence="1">
    <location>
        <begin position="278"/>
        <end position="291"/>
    </location>
</feature>
<dbReference type="CDD" id="cd01832">
    <property type="entry name" value="SGNH_hydrolase_like_1"/>
    <property type="match status" value="1"/>
</dbReference>
<dbReference type="SUPFAM" id="SSF52266">
    <property type="entry name" value="SGNH hydrolase"/>
    <property type="match status" value="1"/>
</dbReference>
<dbReference type="RefSeq" id="WP_173151385.1">
    <property type="nucleotide sequence ID" value="NZ_BAAALX010000009.1"/>
</dbReference>
<organism evidence="3 4">
    <name type="scientific">Brevibacterium permense</name>
    <dbReference type="NCBI Taxonomy" id="234834"/>
    <lineage>
        <taxon>Bacteria</taxon>
        <taxon>Bacillati</taxon>
        <taxon>Actinomycetota</taxon>
        <taxon>Actinomycetes</taxon>
        <taxon>Micrococcales</taxon>
        <taxon>Brevibacteriaceae</taxon>
        <taxon>Brevibacterium</taxon>
    </lineage>
</organism>
<proteinExistence type="predicted"/>
<sequence length="320" mass="35053">MLEPITSYVAIGDSFSEGLMDPDPRVEDRYRGWTDRLALMLTESSVGGPDLSYANLAIRGRLLDRIVDDQVPQVLEMKPDLVSLCAGGNDCLRPKADIDALAAKFERAVIAMREAGIEVLMCNGFDTEFSTPLIRAVRPRVGIYNAHLWSIAQRHGCHMVDLWGLRSLYAAEMWADDRIHLSTEGHHLVAEQALATLESGRSLPVKGFGLPARPTRAIREVMSEESRWAREYLAPWVGRRLRGQSSGDTLDPKLAELTRVRDLVERSREVDRARENGETGAAGEAGAAGRSDAADLTDSGRTRADETGIGGMNAPRGSEG</sequence>
<keyword evidence="3" id="KW-0378">Hydrolase</keyword>